<evidence type="ECO:0000313" key="2">
    <source>
        <dbReference type="Proteomes" id="UP000254720"/>
    </source>
</evidence>
<evidence type="ECO:0000313" key="1">
    <source>
        <dbReference type="EMBL" id="RDI44820.1"/>
    </source>
</evidence>
<dbReference type="AlphaFoldDB" id="A0A370GN56"/>
<keyword evidence="2" id="KW-1185">Reference proteome</keyword>
<comment type="caution">
    <text evidence="1">The sequence shown here is derived from an EMBL/GenBank/DDBJ whole genome shotgun (WGS) entry which is preliminary data.</text>
</comment>
<dbReference type="InterPro" id="IPR011989">
    <property type="entry name" value="ARM-like"/>
</dbReference>
<accession>A0A370GN56</accession>
<dbReference type="InterPro" id="IPR016024">
    <property type="entry name" value="ARM-type_fold"/>
</dbReference>
<gene>
    <name evidence="1" type="ORF">C8D86_10874</name>
</gene>
<sequence>MFIKNQYGAHLLDQYIDTIIKYICQEKQASPAHILVTLLKNLIPHHTTCLFNQAPITPTFDLVTIHGLLGVLERKKNPVDSVIVDRVDSVIWGLNQVADKIDNKSKLFYPLSAFFSVFQQYRTKLSPELADKLEFKDCWNACLDLAINKILADLRSDKRAIKLAACNALGQLSEWIPSGSRADIIKELQICLDCGDNDIANEASQVIIRLVHWIPTTVRSGIFDLLLANIANESRSIIACKSLAQLYTWAWETERFKALMQESGQTLQSGDPEIDLYILETAKLKLLMKNVRLMIQSKDSHTICRGSQIVLHLHPIISSDAFFTEREEVVGALLTKLDDSSEKVISAAITVFNQMKYNIKEEDFVSVRNKMALLKDHNSVYVRSAVYEAATDDMLADVQSKLIKKEENVAVRIAAIRAMGRLFRTISDEKSRAISINTLIDIVVNKKLDLKERIAAIEALCQPLKQVSSALYPAISNIIHTVLGGQQDELMNVKIQLCQALRHLKYFMYPNACALIVDDLFLLMHERQIELRASACKALIDIAKVFHTEAVSTKIREKINGLMKDMELADFAAASKAWVLLGQLKELVLPRERKEVVKTLLQKLADLSVDENIFKQDEKKESGETILQRLYQALKLYADEVSHQDKVLVLCRMRFLAAQEKNCHHHAKILMNYYYNAYRQELAKLLLMHVPSENNGFLPRDVAHTMTRFAF</sequence>
<organism evidence="1 2">
    <name type="scientific">Aquicella lusitana</name>
    <dbReference type="NCBI Taxonomy" id="254246"/>
    <lineage>
        <taxon>Bacteria</taxon>
        <taxon>Pseudomonadati</taxon>
        <taxon>Pseudomonadota</taxon>
        <taxon>Gammaproteobacteria</taxon>
        <taxon>Legionellales</taxon>
        <taxon>Coxiellaceae</taxon>
        <taxon>Aquicella</taxon>
    </lineage>
</organism>
<protein>
    <submittedName>
        <fullName evidence="1">Uncharacterized protein</fullName>
    </submittedName>
</protein>
<proteinExistence type="predicted"/>
<name>A0A370GN56_9COXI</name>
<dbReference type="RefSeq" id="WP_114834164.1">
    <property type="nucleotide sequence ID" value="NZ_LR699114.1"/>
</dbReference>
<dbReference type="SUPFAM" id="SSF48371">
    <property type="entry name" value="ARM repeat"/>
    <property type="match status" value="1"/>
</dbReference>
<dbReference type="EMBL" id="QQAX01000008">
    <property type="protein sequence ID" value="RDI44820.1"/>
    <property type="molecule type" value="Genomic_DNA"/>
</dbReference>
<dbReference type="Proteomes" id="UP000254720">
    <property type="component" value="Unassembled WGS sequence"/>
</dbReference>
<dbReference type="Gene3D" id="1.25.10.10">
    <property type="entry name" value="Leucine-rich Repeat Variant"/>
    <property type="match status" value="2"/>
</dbReference>
<reference evidence="1 2" key="1">
    <citation type="submission" date="2018-07" db="EMBL/GenBank/DDBJ databases">
        <title>Genomic Encyclopedia of Type Strains, Phase IV (KMG-IV): sequencing the most valuable type-strain genomes for metagenomic binning, comparative biology and taxonomic classification.</title>
        <authorList>
            <person name="Goeker M."/>
        </authorList>
    </citation>
    <scope>NUCLEOTIDE SEQUENCE [LARGE SCALE GENOMIC DNA]</scope>
    <source>
        <strain evidence="1 2">DSM 16500</strain>
    </source>
</reference>